<feature type="region of interest" description="Disordered" evidence="1">
    <location>
        <begin position="577"/>
        <end position="598"/>
    </location>
</feature>
<evidence type="ECO:0000313" key="4">
    <source>
        <dbReference type="Proteomes" id="UP000272942"/>
    </source>
</evidence>
<dbReference type="EMBL" id="UZAN01051628">
    <property type="protein sequence ID" value="VDP89023.1"/>
    <property type="molecule type" value="Genomic_DNA"/>
</dbReference>
<dbReference type="OrthoDB" id="20507at2759"/>
<dbReference type="WBParaSite" id="ECPE_0001187501-mRNA-1">
    <property type="protein sequence ID" value="ECPE_0001187501-mRNA-1"/>
    <property type="gene ID" value="ECPE_0001187501"/>
</dbReference>
<feature type="region of interest" description="Disordered" evidence="1">
    <location>
        <begin position="82"/>
        <end position="105"/>
    </location>
</feature>
<feature type="region of interest" description="Disordered" evidence="1">
    <location>
        <begin position="249"/>
        <end position="277"/>
    </location>
</feature>
<keyword evidence="4" id="KW-1185">Reference proteome</keyword>
<dbReference type="GO" id="GO:0005634">
    <property type="term" value="C:nucleus"/>
    <property type="evidence" value="ECO:0007669"/>
    <property type="project" value="TreeGrafter"/>
</dbReference>
<feature type="region of interest" description="Disordered" evidence="1">
    <location>
        <begin position="517"/>
        <end position="538"/>
    </location>
</feature>
<reference evidence="5" key="1">
    <citation type="submission" date="2016-06" db="UniProtKB">
        <authorList>
            <consortium name="WormBaseParasite"/>
        </authorList>
    </citation>
    <scope>IDENTIFICATION</scope>
</reference>
<sequence>MGSWEDNEEGDNWITYGAAFSDDDTEDGRQRALYFGKHRPVPTAYEQRVLNEKGRPMRFHGAFTGGFSAGYFNTVGSKEGFKPRSFHSSRKDRSREADERQMVQRPEDFMDDEDFGEFGIAPRRIRMAHGFDDTHVRDSIKAALGGQSLIPVSSEFLKNLIVPSKGPLAERLLRRMGWRDSTAVLESEETWNQLDESDVSSSKVKDTDNSNEIPPMPAPCLFAKISFEAKTNTFGLGYSGLNPDVAMGRQLTGSQSNAPWDQLGDRHPEESSTALSRRQQAVQFQPGFNPHTGPSRSGIRGQAFGVSVLEVEDSDIYAQDKLADYDWEIGGGPSSAEDEDEDVEQAELEAARLGRLSSTNRGSTTCTPIQSTGKKLQSSRTIDGWTAPTNSHGKGSTGRVSVTGLLHGFTPSSDSDERARLMGVPPTIRLPPGYMPVFNPQCVRDPSLQSGPSDASSRGSLSGAESIACGTYRGRLDALSRAQILSDPSTDSVLEMVSPIEQLRMKAAAAGLPVPKVNEETVKNEGTASETSTSIPTSSLAQSLKTDVLLKPFKTDAAKQARFEAFQVLLRRGFTADPTNSDSSSHTPASRGTPLTTQLPAHKQQLVASLLASRFRSAGCMDISKELTESEEKAIRAKVEVGLCAVIFVHTAGILCNLADASL</sequence>
<proteinExistence type="predicted"/>
<accession>A0A183AY05</accession>
<dbReference type="Pfam" id="PF07713">
    <property type="entry name" value="DUF1604"/>
    <property type="match status" value="1"/>
</dbReference>
<dbReference type="GO" id="GO:0003723">
    <property type="term" value="F:RNA binding"/>
    <property type="evidence" value="ECO:0007669"/>
    <property type="project" value="TreeGrafter"/>
</dbReference>
<reference evidence="3 4" key="2">
    <citation type="submission" date="2018-11" db="EMBL/GenBank/DDBJ databases">
        <authorList>
            <consortium name="Pathogen Informatics"/>
        </authorList>
    </citation>
    <scope>NUCLEOTIDE SEQUENCE [LARGE SCALE GENOMIC DNA]</scope>
    <source>
        <strain evidence="3 4">Egypt</strain>
    </source>
</reference>
<gene>
    <name evidence="3" type="ORF">ECPE_LOCUS11840</name>
</gene>
<dbReference type="PANTHER" id="PTHR13384">
    <property type="entry name" value="G PATCH DOMAIN-CONTAINING PROTEIN 1"/>
    <property type="match status" value="1"/>
</dbReference>
<evidence type="ECO:0000313" key="5">
    <source>
        <dbReference type="WBParaSite" id="ECPE_0001187501-mRNA-1"/>
    </source>
</evidence>
<dbReference type="PANTHER" id="PTHR13384:SF19">
    <property type="entry name" value="G PATCH DOMAIN-CONTAINING PROTEIN 1"/>
    <property type="match status" value="1"/>
</dbReference>
<dbReference type="Proteomes" id="UP000272942">
    <property type="component" value="Unassembled WGS sequence"/>
</dbReference>
<feature type="compositionally biased region" description="Basic and acidic residues" evidence="1">
    <location>
        <begin position="89"/>
        <end position="105"/>
    </location>
</feature>
<name>A0A183AY05_9TREM</name>
<evidence type="ECO:0000259" key="2">
    <source>
        <dbReference type="Pfam" id="PF07713"/>
    </source>
</evidence>
<protein>
    <submittedName>
        <fullName evidence="5">DUF1604 domain-containing protein</fullName>
    </submittedName>
</protein>
<organism evidence="5">
    <name type="scientific">Echinostoma caproni</name>
    <dbReference type="NCBI Taxonomy" id="27848"/>
    <lineage>
        <taxon>Eukaryota</taxon>
        <taxon>Metazoa</taxon>
        <taxon>Spiralia</taxon>
        <taxon>Lophotrochozoa</taxon>
        <taxon>Platyhelminthes</taxon>
        <taxon>Trematoda</taxon>
        <taxon>Digenea</taxon>
        <taxon>Plagiorchiida</taxon>
        <taxon>Echinostomata</taxon>
        <taxon>Echinostomatoidea</taxon>
        <taxon>Echinostomatidae</taxon>
        <taxon>Echinostoma</taxon>
    </lineage>
</organism>
<dbReference type="InterPro" id="IPR011666">
    <property type="entry name" value="DUF1604"/>
</dbReference>
<feature type="domain" description="G patch" evidence="2">
    <location>
        <begin position="44"/>
        <end position="129"/>
    </location>
</feature>
<evidence type="ECO:0000313" key="3">
    <source>
        <dbReference type="EMBL" id="VDP89023.1"/>
    </source>
</evidence>
<dbReference type="AlphaFoldDB" id="A0A183AY05"/>
<feature type="compositionally biased region" description="Polar residues" evidence="1">
    <location>
        <begin position="524"/>
        <end position="538"/>
    </location>
</feature>
<evidence type="ECO:0000256" key="1">
    <source>
        <dbReference type="SAM" id="MobiDB-lite"/>
    </source>
</evidence>
<feature type="region of interest" description="Disordered" evidence="1">
    <location>
        <begin position="358"/>
        <end position="397"/>
    </location>
</feature>
<dbReference type="GO" id="GO:0006397">
    <property type="term" value="P:mRNA processing"/>
    <property type="evidence" value="ECO:0007669"/>
    <property type="project" value="InterPro"/>
</dbReference>
<feature type="region of interest" description="Disordered" evidence="1">
    <location>
        <begin position="189"/>
        <end position="212"/>
    </location>
</feature>